<organism evidence="1 2">
    <name type="scientific">Solibacillus isronensis B3W22</name>
    <dbReference type="NCBI Taxonomy" id="1224748"/>
    <lineage>
        <taxon>Bacteria</taxon>
        <taxon>Bacillati</taxon>
        <taxon>Bacillota</taxon>
        <taxon>Bacilli</taxon>
        <taxon>Bacillales</taxon>
        <taxon>Caryophanaceae</taxon>
        <taxon>Solibacillus</taxon>
    </lineage>
</organism>
<sequence length="37" mass="4312">MPYWLHNTLFVLLIIVTFGCVTSGIEWKSREKATVEE</sequence>
<reference evidence="1 2" key="1">
    <citation type="journal article" date="2012" name="J. Bacteriol.">
        <title>Draft Genome Sequence of Bacillus isronensis Strain B3W22, Isolated from the Upper Atmosphere.</title>
        <authorList>
            <person name="Shivaji S."/>
            <person name="Ara S."/>
            <person name="Singh S.K."/>
            <person name="Bandi S."/>
            <person name="Singh A."/>
            <person name="Pinnaka A.K."/>
        </authorList>
    </citation>
    <scope>NUCLEOTIDE SEQUENCE [LARGE SCALE GENOMIC DNA]</scope>
    <source>
        <strain evidence="1 2">B3W22</strain>
    </source>
</reference>
<proteinExistence type="predicted"/>
<evidence type="ECO:0000313" key="2">
    <source>
        <dbReference type="Proteomes" id="UP000004738"/>
    </source>
</evidence>
<comment type="caution">
    <text evidence="1">The sequence shown here is derived from an EMBL/GenBank/DDBJ whole genome shotgun (WGS) entry which is preliminary data.</text>
</comment>
<protein>
    <submittedName>
        <fullName evidence="1">Uncharacterized protein</fullName>
    </submittedName>
</protein>
<dbReference type="Proteomes" id="UP000004738">
    <property type="component" value="Unassembled WGS sequence"/>
</dbReference>
<name>K1KHS7_9BACL</name>
<dbReference type="EMBL" id="AMCK01000027">
    <property type="protein sequence ID" value="EKB43650.1"/>
    <property type="molecule type" value="Genomic_DNA"/>
</dbReference>
<dbReference type="AlphaFoldDB" id="K1KHS7"/>
<gene>
    <name evidence="1" type="ORF">B857_03583</name>
</gene>
<evidence type="ECO:0000313" key="1">
    <source>
        <dbReference type="EMBL" id="EKB43650.1"/>
    </source>
</evidence>
<accession>K1KHS7</accession>
<keyword evidence="2" id="KW-1185">Reference proteome</keyword>